<gene>
    <name evidence="2" type="ORF">N5A56_016340</name>
</gene>
<dbReference type="Proteomes" id="UP001151478">
    <property type="component" value="Unassembled WGS sequence"/>
</dbReference>
<feature type="non-terminal residue" evidence="2">
    <location>
        <position position="1"/>
    </location>
</feature>
<reference evidence="2" key="1">
    <citation type="submission" date="2023-02" db="EMBL/GenBank/DDBJ databases">
        <title>Polaribacter ponticola sp. nov., isolated from seawater.</title>
        <authorList>
            <person name="Baek J.H."/>
            <person name="Kim J.M."/>
            <person name="Choi D.G."/>
            <person name="Jeon C.O."/>
        </authorList>
    </citation>
    <scope>NUCLEOTIDE SEQUENCE</scope>
    <source>
        <strain evidence="2">MSW5</strain>
    </source>
</reference>
<feature type="compositionally biased region" description="Basic and acidic residues" evidence="1">
    <location>
        <begin position="334"/>
        <end position="351"/>
    </location>
</feature>
<organism evidence="2 3">
    <name type="scientific">Polaribacter ponticola</name>
    <dbReference type="NCBI Taxonomy" id="2978475"/>
    <lineage>
        <taxon>Bacteria</taxon>
        <taxon>Pseudomonadati</taxon>
        <taxon>Bacteroidota</taxon>
        <taxon>Flavobacteriia</taxon>
        <taxon>Flavobacteriales</taxon>
        <taxon>Flavobacteriaceae</taxon>
    </lineage>
</organism>
<evidence type="ECO:0000313" key="3">
    <source>
        <dbReference type="Proteomes" id="UP001151478"/>
    </source>
</evidence>
<dbReference type="RefSeq" id="WP_274270563.1">
    <property type="nucleotide sequence ID" value="NZ_JAOSLC020000003.1"/>
</dbReference>
<dbReference type="EMBL" id="JAOSLC020000003">
    <property type="protein sequence ID" value="MDD7915895.1"/>
    <property type="molecule type" value="Genomic_DNA"/>
</dbReference>
<feature type="region of interest" description="Disordered" evidence="1">
    <location>
        <begin position="327"/>
        <end position="361"/>
    </location>
</feature>
<proteinExistence type="predicted"/>
<keyword evidence="3" id="KW-1185">Reference proteome</keyword>
<sequence length="361" mass="40372">DLIEDSYVRGASANKEFTDSVIEFSPILAKAGFTAKENIDLINKAYENGLYKDKFIDSIHEVDTALTEQTNSTKEALENAFGEKFTKKLFKNISDGSITTKDAIKLIAKETQTAKLNVQQYAQLTADVFKSAGEDIAGSQKVLEVYNQALNEQAAALTPVQTEMKRLSDAHLELKQAQDDALKSDNYAKFSNDVSIVWTKTKTFFYKSVGAIVHYFQNWFLQVKLGFSDLKLAFQNLPMRFTETKKILVKTALEIIGAFKYLGDAWTNLKDLNFKGVGESFTKFGSSIKNSATGALDEYGKIGDKIDEIQQKARGAILKEHFDSVSGAGEIQEAEDKKTVKPIVDNKELENQKNYQQKRKS</sequence>
<evidence type="ECO:0008006" key="4">
    <source>
        <dbReference type="Google" id="ProtNLM"/>
    </source>
</evidence>
<evidence type="ECO:0000256" key="1">
    <source>
        <dbReference type="SAM" id="MobiDB-lite"/>
    </source>
</evidence>
<evidence type="ECO:0000313" key="2">
    <source>
        <dbReference type="EMBL" id="MDD7915895.1"/>
    </source>
</evidence>
<accession>A0ABT5SCN9</accession>
<name>A0ABT5SCN9_9FLAO</name>
<comment type="caution">
    <text evidence="2">The sequence shown here is derived from an EMBL/GenBank/DDBJ whole genome shotgun (WGS) entry which is preliminary data.</text>
</comment>
<protein>
    <recommendedName>
        <fullName evidence="4">Phage tail tape measure protein</fullName>
    </recommendedName>
</protein>